<dbReference type="InterPro" id="IPR014756">
    <property type="entry name" value="Ig_E-set"/>
</dbReference>
<dbReference type="PANTHER" id="PTHR30504:SF4">
    <property type="entry name" value="GLUCANS BIOSYNTHESIS PROTEIN G"/>
    <property type="match status" value="1"/>
</dbReference>
<feature type="signal peptide" evidence="7">
    <location>
        <begin position="1"/>
        <end position="28"/>
    </location>
</feature>
<dbReference type="PIRSF" id="PIRSF006281">
    <property type="entry name" value="MdoG"/>
    <property type="match status" value="1"/>
</dbReference>
<gene>
    <name evidence="9" type="primary">mdoG</name>
    <name evidence="7" type="synonym">opgG</name>
    <name evidence="9" type="ORF">NMK_0043</name>
</gene>
<keyword evidence="5 7" id="KW-0732">Signal</keyword>
<proteinExistence type="inferred from homology"/>
<dbReference type="UniPathway" id="UPA00637"/>
<protein>
    <recommendedName>
        <fullName evidence="4 7">Glucans biosynthesis protein G</fullName>
    </recommendedName>
</protein>
<dbReference type="InterPro" id="IPR013783">
    <property type="entry name" value="Ig-like_fold"/>
</dbReference>
<dbReference type="Proteomes" id="UP000245081">
    <property type="component" value="Unassembled WGS sequence"/>
</dbReference>
<dbReference type="GO" id="GO:0030246">
    <property type="term" value="F:carbohydrate binding"/>
    <property type="evidence" value="ECO:0007669"/>
    <property type="project" value="InterPro"/>
</dbReference>
<dbReference type="PANTHER" id="PTHR30504">
    <property type="entry name" value="GLUCANS BIOSYNTHESIS PROTEIN"/>
    <property type="match status" value="1"/>
</dbReference>
<evidence type="ECO:0000256" key="2">
    <source>
        <dbReference type="ARBA" id="ARBA00005001"/>
    </source>
</evidence>
<comment type="subcellular location">
    <subcellularLocation>
        <location evidence="1 7">Periplasm</location>
    </subcellularLocation>
</comment>
<evidence type="ECO:0000256" key="6">
    <source>
        <dbReference type="ARBA" id="ARBA00022764"/>
    </source>
</evidence>
<feature type="chain" id="PRO_5015365828" description="Glucans biosynthesis protein G" evidence="7">
    <location>
        <begin position="29"/>
        <end position="508"/>
    </location>
</feature>
<evidence type="ECO:0000256" key="7">
    <source>
        <dbReference type="HAMAP-Rule" id="MF_01069"/>
    </source>
</evidence>
<dbReference type="OrthoDB" id="335750at2"/>
<dbReference type="FunFam" id="2.70.98.10:FF:000001">
    <property type="entry name" value="Glucans biosynthesis protein G"/>
    <property type="match status" value="1"/>
</dbReference>
<keyword evidence="6 7" id="KW-0574">Periplasm</keyword>
<dbReference type="InterPro" id="IPR014438">
    <property type="entry name" value="Glucan_biosyn_MdoG/MdoD"/>
</dbReference>
<dbReference type="GO" id="GO:0030288">
    <property type="term" value="C:outer membrane-bounded periplasmic space"/>
    <property type="evidence" value="ECO:0007669"/>
    <property type="project" value="TreeGrafter"/>
</dbReference>
<comment type="function">
    <text evidence="7">Involved in the biosynthesis of osmoregulated periplasmic glucans (OPGs).</text>
</comment>
<accession>A0A2R5F1A2</accession>
<keyword evidence="10" id="KW-1185">Reference proteome</keyword>
<dbReference type="GO" id="GO:0003824">
    <property type="term" value="F:catalytic activity"/>
    <property type="evidence" value="ECO:0007669"/>
    <property type="project" value="InterPro"/>
</dbReference>
<reference evidence="9 10" key="1">
    <citation type="journal article" date="2018" name="Environ. Microbiol.">
        <title>Isolation and genomic characterization of Novimethylophilus kurashikiensis gen. nov. sp. nov., a new lanthanide-dependent methylotrophic species of Methylophilaceae.</title>
        <authorList>
            <person name="Lv H."/>
            <person name="Sahin N."/>
            <person name="Tani A."/>
        </authorList>
    </citation>
    <scope>NUCLEOTIDE SEQUENCE [LARGE SCALE GENOMIC DNA]</scope>
    <source>
        <strain evidence="9 10">La2-4</strain>
    </source>
</reference>
<organism evidence="9 10">
    <name type="scientific">Novimethylophilus kurashikiensis</name>
    <dbReference type="NCBI Taxonomy" id="1825523"/>
    <lineage>
        <taxon>Bacteria</taxon>
        <taxon>Pseudomonadati</taxon>
        <taxon>Pseudomonadota</taxon>
        <taxon>Betaproteobacteria</taxon>
        <taxon>Nitrosomonadales</taxon>
        <taxon>Methylophilaceae</taxon>
        <taxon>Novimethylophilus</taxon>
    </lineage>
</organism>
<comment type="pathway">
    <text evidence="2 7">Glycan metabolism; osmoregulated periplasmic glucan (OPG) biosynthesis.</text>
</comment>
<evidence type="ECO:0000313" key="10">
    <source>
        <dbReference type="Proteomes" id="UP000245081"/>
    </source>
</evidence>
<dbReference type="Pfam" id="PF04349">
    <property type="entry name" value="MdoG"/>
    <property type="match status" value="1"/>
</dbReference>
<dbReference type="SUPFAM" id="SSF74650">
    <property type="entry name" value="Galactose mutarotase-like"/>
    <property type="match status" value="1"/>
</dbReference>
<name>A0A2R5F1A2_9PROT</name>
<sequence length="508" mass="58090" precursor="true">MLFTKIKYGLSGFSLSIFLVLWVPTASAFDFNDVAARAEQLAAAPYKKPNDNLPKSMEGLSYDQYRDIRYRPDKFLWRSANLPFEVAFFHQGLYYRQPVKINEITPQDVHEIKFQPEQFDYGANKLDLNQLRGLGYAGFRVHYPINNNQHKDEIVAFLGASYFRALGKNQLYGLSARGLAVDTALSTGEEFPRFVEFWLERPAPNANQLVIYALLDSPRVAGAYRFVIKPDVSTAVDVTSRLYLRDAVGKLGIAPLTSMMFFGENQHYTGDDYRPEVHDSDGLSVHTANDEWIWRPLLNPKRLLVTSFATPNPLGFGLMQRDRDFGHYEDLEARYDLRPSVWIEPKGQWGPGKVELVQIPAPDETNDNIVAFWTPDVQPKPHTPYQLEYRMYWQKDAETRPPLSWVVQTRRGRGFTKQPDGSIGLIIDYDGPAVRKLAPDAKLEGVVTVDSNGQLLENTLYRNTVTGHWRQSIRVRRNDNDKSIELRSFLRSGNNAVSETWSYILPPD</sequence>
<dbReference type="InterPro" id="IPR007444">
    <property type="entry name" value="Glucan_biosyn_MdoG_C"/>
</dbReference>
<dbReference type="SUPFAM" id="SSF81296">
    <property type="entry name" value="E set domains"/>
    <property type="match status" value="1"/>
</dbReference>
<evidence type="ECO:0000259" key="8">
    <source>
        <dbReference type="Pfam" id="PF04349"/>
    </source>
</evidence>
<dbReference type="EMBL" id="BDOQ01000001">
    <property type="protein sequence ID" value="GBG12512.1"/>
    <property type="molecule type" value="Genomic_DNA"/>
</dbReference>
<dbReference type="InterPro" id="IPR011013">
    <property type="entry name" value="Gal_mutarotase_sf_dom"/>
</dbReference>
<dbReference type="HAMAP" id="MF_01069">
    <property type="entry name" value="MdoG_OpgG"/>
    <property type="match status" value="1"/>
</dbReference>
<dbReference type="InterPro" id="IPR014718">
    <property type="entry name" value="GH-type_carb-bd"/>
</dbReference>
<evidence type="ECO:0000256" key="5">
    <source>
        <dbReference type="ARBA" id="ARBA00022729"/>
    </source>
</evidence>
<dbReference type="AlphaFoldDB" id="A0A2R5F1A2"/>
<feature type="domain" description="Glucan biosynthesis periplasmic MdoG C-terminal" evidence="8">
    <location>
        <begin position="29"/>
        <end position="503"/>
    </location>
</feature>
<evidence type="ECO:0000256" key="1">
    <source>
        <dbReference type="ARBA" id="ARBA00004418"/>
    </source>
</evidence>
<comment type="caution">
    <text evidence="9">The sequence shown here is derived from an EMBL/GenBank/DDBJ whole genome shotgun (WGS) entry which is preliminary data.</text>
</comment>
<dbReference type="Gene3D" id="2.70.98.10">
    <property type="match status" value="1"/>
</dbReference>
<evidence type="ECO:0000313" key="9">
    <source>
        <dbReference type="EMBL" id="GBG12512.1"/>
    </source>
</evidence>
<dbReference type="Gene3D" id="2.60.40.10">
    <property type="entry name" value="Immunoglobulins"/>
    <property type="match status" value="1"/>
</dbReference>
<dbReference type="RefSeq" id="WP_109013749.1">
    <property type="nucleotide sequence ID" value="NZ_BDOQ01000001.1"/>
</dbReference>
<comment type="similarity">
    <text evidence="3 7">Belongs to the OpgD/OpgG family.</text>
</comment>
<dbReference type="GO" id="GO:0051274">
    <property type="term" value="P:beta-glucan biosynthetic process"/>
    <property type="evidence" value="ECO:0007669"/>
    <property type="project" value="TreeGrafter"/>
</dbReference>
<evidence type="ECO:0000256" key="4">
    <source>
        <dbReference type="ARBA" id="ARBA00015376"/>
    </source>
</evidence>
<evidence type="ECO:0000256" key="3">
    <source>
        <dbReference type="ARBA" id="ARBA00009284"/>
    </source>
</evidence>
<dbReference type="InterPro" id="IPR023704">
    <property type="entry name" value="MdoG_OpgG"/>
</dbReference>